<dbReference type="EMBL" id="BSUJ01000001">
    <property type="protein sequence ID" value="GMA19485.1"/>
    <property type="molecule type" value="Genomic_DNA"/>
</dbReference>
<dbReference type="Proteomes" id="UP001157109">
    <property type="component" value="Unassembled WGS sequence"/>
</dbReference>
<protein>
    <submittedName>
        <fullName evidence="2">Uncharacterized protein</fullName>
    </submittedName>
</protein>
<accession>A0ABQ6HPI9</accession>
<evidence type="ECO:0000256" key="1">
    <source>
        <dbReference type="SAM" id="MobiDB-lite"/>
    </source>
</evidence>
<evidence type="ECO:0000313" key="3">
    <source>
        <dbReference type="Proteomes" id="UP001157109"/>
    </source>
</evidence>
<sequence>MERLHGVLVLGADRAQVADRPVAQHDVGVPAVRVDAEAAAAPLRRAPGRVDEGPAEGSAEGADGDSDVLPGSMAAAYAADRSPEGPPPRSARGTGVSVVTSRQW</sequence>
<gene>
    <name evidence="2" type="ORF">GCM10025862_15060</name>
</gene>
<reference evidence="3" key="1">
    <citation type="journal article" date="2019" name="Int. J. Syst. Evol. Microbiol.">
        <title>The Global Catalogue of Microorganisms (GCM) 10K type strain sequencing project: providing services to taxonomists for standard genome sequencing and annotation.</title>
        <authorList>
            <consortium name="The Broad Institute Genomics Platform"/>
            <consortium name="The Broad Institute Genome Sequencing Center for Infectious Disease"/>
            <person name="Wu L."/>
            <person name="Ma J."/>
        </authorList>
    </citation>
    <scope>NUCLEOTIDE SEQUENCE [LARGE SCALE GENOMIC DNA]</scope>
    <source>
        <strain evidence="3">NBRC 105830</strain>
    </source>
</reference>
<keyword evidence="3" id="KW-1185">Reference proteome</keyword>
<name>A0ABQ6HPI9_9MICO</name>
<comment type="caution">
    <text evidence="2">The sequence shown here is derived from an EMBL/GenBank/DDBJ whole genome shotgun (WGS) entry which is preliminary data.</text>
</comment>
<organism evidence="2 3">
    <name type="scientific">Arsenicicoccus piscis</name>
    <dbReference type="NCBI Taxonomy" id="673954"/>
    <lineage>
        <taxon>Bacteria</taxon>
        <taxon>Bacillati</taxon>
        <taxon>Actinomycetota</taxon>
        <taxon>Actinomycetes</taxon>
        <taxon>Micrococcales</taxon>
        <taxon>Intrasporangiaceae</taxon>
        <taxon>Arsenicicoccus</taxon>
    </lineage>
</organism>
<proteinExistence type="predicted"/>
<feature type="region of interest" description="Disordered" evidence="1">
    <location>
        <begin position="39"/>
        <end position="104"/>
    </location>
</feature>
<evidence type="ECO:0000313" key="2">
    <source>
        <dbReference type="EMBL" id="GMA19485.1"/>
    </source>
</evidence>